<dbReference type="AlphaFoldDB" id="A0A9Q0UT67"/>
<comment type="caution">
    <text evidence="1">The sequence shown here is derived from an EMBL/GenBank/DDBJ whole genome shotgun (WGS) entry which is preliminary data.</text>
</comment>
<keyword evidence="2" id="KW-1185">Reference proteome</keyword>
<dbReference type="Proteomes" id="UP001151529">
    <property type="component" value="Chromosome 5"/>
</dbReference>
<gene>
    <name evidence="1" type="ORF">OIU85_017877</name>
</gene>
<evidence type="ECO:0000313" key="1">
    <source>
        <dbReference type="EMBL" id="KAJ6735591.1"/>
    </source>
</evidence>
<proteinExistence type="predicted"/>
<dbReference type="EMBL" id="JAPFFL010000003">
    <property type="protein sequence ID" value="KAJ6735591.1"/>
    <property type="molecule type" value="Genomic_DNA"/>
</dbReference>
<feature type="non-terminal residue" evidence="1">
    <location>
        <position position="75"/>
    </location>
</feature>
<name>A0A9Q0UT67_SALVM</name>
<protein>
    <submittedName>
        <fullName evidence="1">Uncharacterized protein</fullName>
    </submittedName>
</protein>
<reference evidence="1" key="2">
    <citation type="journal article" date="2023" name="Int. J. Mol. Sci.">
        <title>De Novo Assembly and Annotation of 11 Diverse Shrub Willow (Salix) Genomes Reveals Novel Gene Organization in Sex-Linked Regions.</title>
        <authorList>
            <person name="Hyden B."/>
            <person name="Feng K."/>
            <person name="Yates T.B."/>
            <person name="Jawdy S."/>
            <person name="Cereghino C."/>
            <person name="Smart L.B."/>
            <person name="Muchero W."/>
        </authorList>
    </citation>
    <scope>NUCLEOTIDE SEQUENCE [LARGE SCALE GENOMIC DNA]</scope>
    <source>
        <tissue evidence="1">Shoot tip</tissue>
    </source>
</reference>
<evidence type="ECO:0000313" key="2">
    <source>
        <dbReference type="Proteomes" id="UP001151529"/>
    </source>
</evidence>
<accession>A0A9Q0UT67</accession>
<reference evidence="1" key="1">
    <citation type="submission" date="2022-11" db="EMBL/GenBank/DDBJ databases">
        <authorList>
            <person name="Hyden B.L."/>
            <person name="Feng K."/>
            <person name="Yates T."/>
            <person name="Jawdy S."/>
            <person name="Smart L.B."/>
            <person name="Muchero W."/>
        </authorList>
    </citation>
    <scope>NUCLEOTIDE SEQUENCE</scope>
    <source>
        <tissue evidence="1">Shoot tip</tissue>
    </source>
</reference>
<organism evidence="1 2">
    <name type="scientific">Salix viminalis</name>
    <name type="common">Common osier</name>
    <name type="synonym">Basket willow</name>
    <dbReference type="NCBI Taxonomy" id="40686"/>
    <lineage>
        <taxon>Eukaryota</taxon>
        <taxon>Viridiplantae</taxon>
        <taxon>Streptophyta</taxon>
        <taxon>Embryophyta</taxon>
        <taxon>Tracheophyta</taxon>
        <taxon>Spermatophyta</taxon>
        <taxon>Magnoliopsida</taxon>
        <taxon>eudicotyledons</taxon>
        <taxon>Gunneridae</taxon>
        <taxon>Pentapetalae</taxon>
        <taxon>rosids</taxon>
        <taxon>fabids</taxon>
        <taxon>Malpighiales</taxon>
        <taxon>Salicaceae</taxon>
        <taxon>Saliceae</taxon>
        <taxon>Salix</taxon>
    </lineage>
</organism>
<sequence length="75" mass="8959">MVEDELKSHRKEIDSTTINNLKGLKEEGHERHLKAREYPYELLPRLTIRTFKDVPVQFVRKLVLVKELNNCEIQE</sequence>